<dbReference type="SUPFAM" id="SSF52402">
    <property type="entry name" value="Adenine nucleotide alpha hydrolases-like"/>
    <property type="match status" value="1"/>
</dbReference>
<feature type="domain" description="Diphthamide synthase" evidence="6">
    <location>
        <begin position="4"/>
        <end position="249"/>
    </location>
</feature>
<dbReference type="OrthoDB" id="686384at2759"/>
<evidence type="ECO:0000256" key="2">
    <source>
        <dbReference type="ARBA" id="ARBA00018426"/>
    </source>
</evidence>
<dbReference type="CDD" id="cd01994">
    <property type="entry name" value="AANH_PF0828-like"/>
    <property type="match status" value="1"/>
</dbReference>
<evidence type="ECO:0000256" key="5">
    <source>
        <dbReference type="ARBA" id="ARBA00048108"/>
    </source>
</evidence>
<dbReference type="SUPFAM" id="SSF55298">
    <property type="entry name" value="YjgF-like"/>
    <property type="match status" value="1"/>
</dbReference>
<accession>A0A6A7BVS5</accession>
<dbReference type="Gene3D" id="3.30.1330.40">
    <property type="entry name" value="RutC-like"/>
    <property type="match status" value="1"/>
</dbReference>
<proteinExistence type="predicted"/>
<keyword evidence="8" id="KW-1185">Reference proteome</keyword>
<evidence type="ECO:0000259" key="6">
    <source>
        <dbReference type="Pfam" id="PF01902"/>
    </source>
</evidence>
<keyword evidence="7" id="KW-0378">Hydrolase</keyword>
<evidence type="ECO:0000256" key="3">
    <source>
        <dbReference type="ARBA" id="ARBA00029814"/>
    </source>
</evidence>
<gene>
    <name evidence="7" type="ORF">K470DRAFT_259002</name>
</gene>
<dbReference type="EMBL" id="MU005995">
    <property type="protein sequence ID" value="KAF2859243.1"/>
    <property type="molecule type" value="Genomic_DNA"/>
</dbReference>
<dbReference type="FunFam" id="3.40.50.620:FF:000145">
    <property type="entry name" value="ATP-binding domain containing protein"/>
    <property type="match status" value="1"/>
</dbReference>
<organism evidence="7 8">
    <name type="scientific">Piedraia hortae CBS 480.64</name>
    <dbReference type="NCBI Taxonomy" id="1314780"/>
    <lineage>
        <taxon>Eukaryota</taxon>
        <taxon>Fungi</taxon>
        <taxon>Dikarya</taxon>
        <taxon>Ascomycota</taxon>
        <taxon>Pezizomycotina</taxon>
        <taxon>Dothideomycetes</taxon>
        <taxon>Dothideomycetidae</taxon>
        <taxon>Capnodiales</taxon>
        <taxon>Piedraiaceae</taxon>
        <taxon>Piedraia</taxon>
    </lineage>
</organism>
<dbReference type="GO" id="GO:0017183">
    <property type="term" value="P:protein histidyl modification to diphthamide"/>
    <property type="evidence" value="ECO:0007669"/>
    <property type="project" value="TreeGrafter"/>
</dbReference>
<dbReference type="InterPro" id="IPR035959">
    <property type="entry name" value="RutC-like_sf"/>
</dbReference>
<dbReference type="Pfam" id="PF01902">
    <property type="entry name" value="Diphthami_syn_2"/>
    <property type="match status" value="1"/>
</dbReference>
<evidence type="ECO:0000313" key="7">
    <source>
        <dbReference type="EMBL" id="KAF2859243.1"/>
    </source>
</evidence>
<dbReference type="NCBIfam" id="TIGR00290">
    <property type="entry name" value="MJ0570_dom"/>
    <property type="match status" value="1"/>
</dbReference>
<dbReference type="Proteomes" id="UP000799421">
    <property type="component" value="Unassembled WGS sequence"/>
</dbReference>
<name>A0A6A7BVS5_9PEZI</name>
<dbReference type="AlphaFoldDB" id="A0A6A7BVS5"/>
<dbReference type="EC" id="6.3.1.14" evidence="1"/>
<comment type="catalytic activity">
    <reaction evidence="5">
        <text>diphthine-[translation elongation factor 2] + NH4(+) + ATP = diphthamide-[translation elongation factor 2] + AMP + diphosphate + H(+)</text>
        <dbReference type="Rhea" id="RHEA:19753"/>
        <dbReference type="Rhea" id="RHEA-COMP:10172"/>
        <dbReference type="Rhea" id="RHEA-COMP:10174"/>
        <dbReference type="ChEBI" id="CHEBI:15378"/>
        <dbReference type="ChEBI" id="CHEBI:16692"/>
        <dbReference type="ChEBI" id="CHEBI:28938"/>
        <dbReference type="ChEBI" id="CHEBI:30616"/>
        <dbReference type="ChEBI" id="CHEBI:33019"/>
        <dbReference type="ChEBI" id="CHEBI:82696"/>
        <dbReference type="ChEBI" id="CHEBI:456215"/>
        <dbReference type="EC" id="6.3.1.14"/>
    </reaction>
</comment>
<dbReference type="InterPro" id="IPR002761">
    <property type="entry name" value="Diphthami_syn_dom"/>
</dbReference>
<dbReference type="InterPro" id="IPR030662">
    <property type="entry name" value="DPH6/MJ0570"/>
</dbReference>
<dbReference type="GO" id="GO:0016787">
    <property type="term" value="F:hydrolase activity"/>
    <property type="evidence" value="ECO:0007669"/>
    <property type="project" value="UniProtKB-KW"/>
</dbReference>
<reference evidence="7" key="1">
    <citation type="journal article" date="2020" name="Stud. Mycol.">
        <title>101 Dothideomycetes genomes: a test case for predicting lifestyles and emergence of pathogens.</title>
        <authorList>
            <person name="Haridas S."/>
            <person name="Albert R."/>
            <person name="Binder M."/>
            <person name="Bloem J."/>
            <person name="Labutti K."/>
            <person name="Salamov A."/>
            <person name="Andreopoulos B."/>
            <person name="Baker S."/>
            <person name="Barry K."/>
            <person name="Bills G."/>
            <person name="Bluhm B."/>
            <person name="Cannon C."/>
            <person name="Castanera R."/>
            <person name="Culley D."/>
            <person name="Daum C."/>
            <person name="Ezra D."/>
            <person name="Gonzalez J."/>
            <person name="Henrissat B."/>
            <person name="Kuo A."/>
            <person name="Liang C."/>
            <person name="Lipzen A."/>
            <person name="Lutzoni F."/>
            <person name="Magnuson J."/>
            <person name="Mondo S."/>
            <person name="Nolan M."/>
            <person name="Ohm R."/>
            <person name="Pangilinan J."/>
            <person name="Park H.-J."/>
            <person name="Ramirez L."/>
            <person name="Alfaro M."/>
            <person name="Sun H."/>
            <person name="Tritt A."/>
            <person name="Yoshinaga Y."/>
            <person name="Zwiers L.-H."/>
            <person name="Turgeon B."/>
            <person name="Goodwin S."/>
            <person name="Spatafora J."/>
            <person name="Crous P."/>
            <person name="Grigoriev I."/>
        </authorList>
    </citation>
    <scope>NUCLEOTIDE SEQUENCE</scope>
    <source>
        <strain evidence="7">CBS 480.64</strain>
    </source>
</reference>
<dbReference type="Gene3D" id="3.40.50.620">
    <property type="entry name" value="HUPs"/>
    <property type="match status" value="1"/>
</dbReference>
<protein>
    <recommendedName>
        <fullName evidence="2">Diphthine--ammonia ligase</fullName>
        <ecNumber evidence="1">6.3.1.14</ecNumber>
    </recommendedName>
    <alternativeName>
        <fullName evidence="3">Diphthamide synthase</fullName>
    </alternativeName>
    <alternativeName>
        <fullName evidence="4">Diphthamide synthetase</fullName>
    </alternativeName>
</protein>
<dbReference type="InterPro" id="IPR014729">
    <property type="entry name" value="Rossmann-like_a/b/a_fold"/>
</dbReference>
<evidence type="ECO:0000256" key="4">
    <source>
        <dbReference type="ARBA" id="ARBA00031552"/>
    </source>
</evidence>
<evidence type="ECO:0000256" key="1">
    <source>
        <dbReference type="ARBA" id="ARBA00012089"/>
    </source>
</evidence>
<dbReference type="PANTHER" id="PTHR12196:SF2">
    <property type="entry name" value="DIPHTHINE--AMMONIA LIGASE"/>
    <property type="match status" value="1"/>
</dbReference>
<evidence type="ECO:0000313" key="8">
    <source>
        <dbReference type="Proteomes" id="UP000799421"/>
    </source>
</evidence>
<dbReference type="PANTHER" id="PTHR12196">
    <property type="entry name" value="DOMAIN OF UNKNOWN FUNCTION 71 DUF71 -CONTAINING PROTEIN"/>
    <property type="match status" value="1"/>
</dbReference>
<sequence>MPFKVVALISGGKDSFFSLLHTLANGHEVVALANLHPPEEAEEEDMNSYMYQTVGHGVIPLYSRALGLPLYRQVIKGTAVHTGRDYPDPSLSKAEEDETESLIPLLTKVHANHPEINALCTGAIFSTYQRTRVENVARRMGLVSLAWLWHYPFLPSDQPNSNASLLHDLSHAGLDARIIKLASGSLPASLLWSSVSDTRIINQLTTETRKFSGEAGAVLGEGGEYETLVIRGPAPTWKFDISVTNIQACIPEGGGGISRVKVHEPRLIPKQNPKTGTVRKISLWDKKFHEIIKSIEDVVTFPEPIPQDPPLQGHILEVHTSRDTALPAAEQLREIFSRIHFVDAIVQIILILRNMSLLLSLEPVLEDVFPTSPPTRITFANSEHLPPGCEVGVYLPSATNSSREALQIHSRSYWAPAAEGWFSQSVTTTRPGGEGKTIYLSACTGLIPRTMRLIEGSFAREAALALQNSLRVGKGVGLKTPTAGAVFLIDGKEEGLCGFIWKEAFSASQFQKESENFDIWDLKYNSHKRIFGGVFAEEEEGGIVPPLWVIKVSSLPNNARVSWSIWGGTDPDWNVIKTLVSTTLSS</sequence>
<dbReference type="GO" id="GO:0017178">
    <property type="term" value="F:diphthine-ammonia ligase activity"/>
    <property type="evidence" value="ECO:0007669"/>
    <property type="project" value="UniProtKB-EC"/>
</dbReference>
<dbReference type="Gene3D" id="3.90.1490.10">
    <property type="entry name" value="putative n-type atp pyrophosphatase, domain 2"/>
    <property type="match status" value="1"/>
</dbReference>